<dbReference type="Gene3D" id="1.20.120.1630">
    <property type="match status" value="1"/>
</dbReference>
<dbReference type="InterPro" id="IPR007318">
    <property type="entry name" value="Phopholipid_MeTrfase"/>
</dbReference>
<feature type="transmembrane region" description="Helical" evidence="5">
    <location>
        <begin position="6"/>
        <end position="29"/>
    </location>
</feature>
<keyword evidence="3 5" id="KW-1133">Transmembrane helix</keyword>
<keyword evidence="6" id="KW-0489">Methyltransferase</keyword>
<proteinExistence type="predicted"/>
<dbReference type="AlphaFoldDB" id="A0A1H4CAI3"/>
<dbReference type="PANTHER" id="PTHR12714:SF9">
    <property type="entry name" value="PROTEIN-S-ISOPRENYLCYSTEINE O-METHYLTRANSFERASE"/>
    <property type="match status" value="1"/>
</dbReference>
<evidence type="ECO:0000256" key="1">
    <source>
        <dbReference type="ARBA" id="ARBA00004127"/>
    </source>
</evidence>
<dbReference type="PANTHER" id="PTHR12714">
    <property type="entry name" value="PROTEIN-S ISOPRENYLCYSTEINE O-METHYLTRANSFERASE"/>
    <property type="match status" value="1"/>
</dbReference>
<dbReference type="Proteomes" id="UP000199002">
    <property type="component" value="Unassembled WGS sequence"/>
</dbReference>
<protein>
    <submittedName>
        <fullName evidence="6">Protein-S-isoprenylcysteine O-methyltransferase Ste14</fullName>
    </submittedName>
</protein>
<keyword evidence="2 5" id="KW-0812">Transmembrane</keyword>
<dbReference type="EMBL" id="FNQJ01000018">
    <property type="protein sequence ID" value="SEA57445.1"/>
    <property type="molecule type" value="Genomic_DNA"/>
</dbReference>
<evidence type="ECO:0000256" key="3">
    <source>
        <dbReference type="ARBA" id="ARBA00022989"/>
    </source>
</evidence>
<evidence type="ECO:0000313" key="7">
    <source>
        <dbReference type="Proteomes" id="UP000199002"/>
    </source>
</evidence>
<feature type="transmembrane region" description="Helical" evidence="5">
    <location>
        <begin position="146"/>
        <end position="169"/>
    </location>
</feature>
<sequence length="222" mass="25425">MNHTESAYGLWSLVIINSAIFIMFAFSFFKPATARDWRTFGAFAAFIVALFVEMYGFPLTIYLLSGWLQTKFPNLDLLSHTSGHLWSTLLGEKGDPHFGVLHIASYVFLGFGFYLLSTAWNVLYHAQRRQSLATAGPYARIRHPQYVAFVMILLGFLLQWPTLLTLAMFPVLLLMYGRLAITEEHEMRKQFGAEYDTYAQRTPRFLPRMGKAQSKTDSVSNR</sequence>
<dbReference type="GO" id="GO:0012505">
    <property type="term" value="C:endomembrane system"/>
    <property type="evidence" value="ECO:0007669"/>
    <property type="project" value="UniProtKB-SubCell"/>
</dbReference>
<dbReference type="GeneID" id="34232041"/>
<dbReference type="STRING" id="592050.SAMN05421875_11832"/>
<dbReference type="Pfam" id="PF04191">
    <property type="entry name" value="PEMT"/>
    <property type="match status" value="1"/>
</dbReference>
<evidence type="ECO:0000256" key="5">
    <source>
        <dbReference type="SAM" id="Phobius"/>
    </source>
</evidence>
<reference evidence="7" key="1">
    <citation type="submission" date="2016-10" db="EMBL/GenBank/DDBJ databases">
        <authorList>
            <person name="Varghese N."/>
            <person name="Submissions S."/>
        </authorList>
    </citation>
    <scope>NUCLEOTIDE SEQUENCE [LARGE SCALE GENOMIC DNA]</scope>
    <source>
        <strain evidence="7">DSM 25157</strain>
    </source>
</reference>
<dbReference type="GO" id="GO:0032259">
    <property type="term" value="P:methylation"/>
    <property type="evidence" value="ECO:0007669"/>
    <property type="project" value="UniProtKB-KW"/>
</dbReference>
<dbReference type="GO" id="GO:0008168">
    <property type="term" value="F:methyltransferase activity"/>
    <property type="evidence" value="ECO:0007669"/>
    <property type="project" value="UniProtKB-KW"/>
</dbReference>
<feature type="transmembrane region" description="Helical" evidence="5">
    <location>
        <begin position="41"/>
        <end position="64"/>
    </location>
</feature>
<name>A0A1H4CAI3_9BURK</name>
<keyword evidence="6" id="KW-0808">Transferase</keyword>
<evidence type="ECO:0000256" key="2">
    <source>
        <dbReference type="ARBA" id="ARBA00022692"/>
    </source>
</evidence>
<accession>A0A1H4CAI3</accession>
<dbReference type="RefSeq" id="WP_092699031.1">
    <property type="nucleotide sequence ID" value="NZ_CAXIQL010000093.1"/>
</dbReference>
<evidence type="ECO:0000313" key="6">
    <source>
        <dbReference type="EMBL" id="SEA57445.1"/>
    </source>
</evidence>
<gene>
    <name evidence="6" type="ORF">SAMN05421875_11832</name>
</gene>
<comment type="subcellular location">
    <subcellularLocation>
        <location evidence="1">Endomembrane system</location>
        <topology evidence="1">Multi-pass membrane protein</topology>
    </subcellularLocation>
</comment>
<organism evidence="6 7">
    <name type="scientific">Acidovorax soli</name>
    <dbReference type="NCBI Taxonomy" id="592050"/>
    <lineage>
        <taxon>Bacteria</taxon>
        <taxon>Pseudomonadati</taxon>
        <taxon>Pseudomonadota</taxon>
        <taxon>Betaproteobacteria</taxon>
        <taxon>Burkholderiales</taxon>
        <taxon>Comamonadaceae</taxon>
        <taxon>Acidovorax</taxon>
    </lineage>
</organism>
<keyword evidence="4 5" id="KW-0472">Membrane</keyword>
<feature type="transmembrane region" description="Helical" evidence="5">
    <location>
        <begin position="103"/>
        <end position="126"/>
    </location>
</feature>
<evidence type="ECO:0000256" key="4">
    <source>
        <dbReference type="ARBA" id="ARBA00023136"/>
    </source>
</evidence>
<keyword evidence="7" id="KW-1185">Reference proteome</keyword>